<evidence type="ECO:0000256" key="1">
    <source>
        <dbReference type="SAM" id="MobiDB-lite"/>
    </source>
</evidence>
<feature type="region of interest" description="Disordered" evidence="1">
    <location>
        <begin position="184"/>
        <end position="208"/>
    </location>
</feature>
<sequence length="273" mass="28932">MGRAGSATEGAPAARGSRRPAAPLGGSPAPAQARTCLREAAEGAGRGDVRAGAGPGSGLRCRCPLAWQRDSGRRRRRRSSSPGSLSCLARRRRHRRRRSPCAAQRPPPRPRRVHAAATPPSAMARPLQDGSRAEPTAAVPGSPACPVGGALALPPPLCRTPLASPPRLNGLCRCGIGHETLRMRSGATRGDPPAAAPRPEEPPVQLRTPAPGLERAIGARLRVLGDQFQREYAHREQRRPQGALWGHVSHFVFQLLGILYNLPAEGLAALRPN</sequence>
<feature type="compositionally biased region" description="Basic and acidic residues" evidence="1">
    <location>
        <begin position="36"/>
        <end position="49"/>
    </location>
</feature>
<name>A0AA35KP56_9SAUR</name>
<keyword evidence="3" id="KW-1185">Reference proteome</keyword>
<dbReference type="AlphaFoldDB" id="A0AA35KP56"/>
<feature type="compositionally biased region" description="Basic residues" evidence="1">
    <location>
        <begin position="89"/>
        <end position="99"/>
    </location>
</feature>
<evidence type="ECO:0000313" key="2">
    <source>
        <dbReference type="EMBL" id="CAI5780573.1"/>
    </source>
</evidence>
<evidence type="ECO:0000313" key="3">
    <source>
        <dbReference type="Proteomes" id="UP001178461"/>
    </source>
</evidence>
<gene>
    <name evidence="2" type="ORF">PODLI_1B026017</name>
</gene>
<feature type="compositionally biased region" description="Low complexity" evidence="1">
    <location>
        <begin position="10"/>
        <end position="33"/>
    </location>
</feature>
<accession>A0AA35KP56</accession>
<proteinExistence type="predicted"/>
<dbReference type="EMBL" id="OX395133">
    <property type="protein sequence ID" value="CAI5780573.1"/>
    <property type="molecule type" value="Genomic_DNA"/>
</dbReference>
<organism evidence="2 3">
    <name type="scientific">Podarcis lilfordi</name>
    <name type="common">Lilford's wall lizard</name>
    <dbReference type="NCBI Taxonomy" id="74358"/>
    <lineage>
        <taxon>Eukaryota</taxon>
        <taxon>Metazoa</taxon>
        <taxon>Chordata</taxon>
        <taxon>Craniata</taxon>
        <taxon>Vertebrata</taxon>
        <taxon>Euteleostomi</taxon>
        <taxon>Lepidosauria</taxon>
        <taxon>Squamata</taxon>
        <taxon>Bifurcata</taxon>
        <taxon>Unidentata</taxon>
        <taxon>Episquamata</taxon>
        <taxon>Laterata</taxon>
        <taxon>Lacertibaenia</taxon>
        <taxon>Lacertidae</taxon>
        <taxon>Podarcis</taxon>
    </lineage>
</organism>
<dbReference type="Proteomes" id="UP001178461">
    <property type="component" value="Chromosome 8"/>
</dbReference>
<protein>
    <submittedName>
        <fullName evidence="2">Uncharacterized protein</fullName>
    </submittedName>
</protein>
<reference evidence="2" key="1">
    <citation type="submission" date="2022-12" db="EMBL/GenBank/DDBJ databases">
        <authorList>
            <person name="Alioto T."/>
            <person name="Alioto T."/>
            <person name="Gomez Garrido J."/>
        </authorList>
    </citation>
    <scope>NUCLEOTIDE SEQUENCE</scope>
</reference>
<feature type="region of interest" description="Disordered" evidence="1">
    <location>
        <begin position="1"/>
        <end position="140"/>
    </location>
</feature>